<keyword evidence="5 7" id="KW-0067">ATP-binding</keyword>
<comment type="pathway">
    <text evidence="1 7">Cofactor biosynthesis; NAD(+) biosynthesis; NAD(+) from deamido-NAD(+) (L-Gln route): step 1/1.</text>
</comment>
<dbReference type="GO" id="GO:0005524">
    <property type="term" value="F:ATP binding"/>
    <property type="evidence" value="ECO:0007669"/>
    <property type="project" value="UniProtKB-UniRule"/>
</dbReference>
<reference evidence="10" key="2">
    <citation type="submission" date="2021-04" db="EMBL/GenBank/DDBJ databases">
        <authorList>
            <person name="Gilroy R."/>
        </authorList>
    </citation>
    <scope>NUCLEOTIDE SEQUENCE</scope>
    <source>
        <strain evidence="10">ChiHecec2B26-446</strain>
    </source>
</reference>
<proteinExistence type="inferred from homology"/>
<dbReference type="InterPro" id="IPR014729">
    <property type="entry name" value="Rossmann-like_a/b/a_fold"/>
</dbReference>
<evidence type="ECO:0000256" key="8">
    <source>
        <dbReference type="RuleBase" id="RU003811"/>
    </source>
</evidence>
<dbReference type="GO" id="GO:0005737">
    <property type="term" value="C:cytoplasm"/>
    <property type="evidence" value="ECO:0007669"/>
    <property type="project" value="InterPro"/>
</dbReference>
<comment type="caution">
    <text evidence="10">The sequence shown here is derived from an EMBL/GenBank/DDBJ whole genome shotgun (WGS) entry which is preliminary data.</text>
</comment>
<dbReference type="GO" id="GO:0009435">
    <property type="term" value="P:NAD+ biosynthetic process"/>
    <property type="evidence" value="ECO:0007669"/>
    <property type="project" value="UniProtKB-UniRule"/>
</dbReference>
<organism evidence="10 11">
    <name type="scientific">Candidatus Desulfovibrio intestinipullorum</name>
    <dbReference type="NCBI Taxonomy" id="2838536"/>
    <lineage>
        <taxon>Bacteria</taxon>
        <taxon>Pseudomonadati</taxon>
        <taxon>Thermodesulfobacteriota</taxon>
        <taxon>Desulfovibrionia</taxon>
        <taxon>Desulfovibrionales</taxon>
        <taxon>Desulfovibrionaceae</taxon>
        <taxon>Desulfovibrio</taxon>
    </lineage>
</organism>
<dbReference type="GO" id="GO:0003952">
    <property type="term" value="F:NAD+ synthase (glutamine-hydrolyzing) activity"/>
    <property type="evidence" value="ECO:0007669"/>
    <property type="project" value="UniProtKB-UniRule"/>
</dbReference>
<dbReference type="Gene3D" id="3.60.110.10">
    <property type="entry name" value="Carbon-nitrogen hydrolase"/>
    <property type="match status" value="1"/>
</dbReference>
<dbReference type="EC" id="6.3.5.1" evidence="7"/>
<keyword evidence="4 7" id="KW-0547">Nucleotide-binding</keyword>
<dbReference type="EMBL" id="DXHV01000069">
    <property type="protein sequence ID" value="HIW00975.1"/>
    <property type="molecule type" value="Genomic_DNA"/>
</dbReference>
<evidence type="ECO:0000256" key="5">
    <source>
        <dbReference type="ARBA" id="ARBA00022840"/>
    </source>
</evidence>
<evidence type="ECO:0000256" key="1">
    <source>
        <dbReference type="ARBA" id="ARBA00005188"/>
    </source>
</evidence>
<evidence type="ECO:0000313" key="11">
    <source>
        <dbReference type="Proteomes" id="UP000886752"/>
    </source>
</evidence>
<dbReference type="SUPFAM" id="SSF56317">
    <property type="entry name" value="Carbon-nitrogen hydrolase"/>
    <property type="match status" value="1"/>
</dbReference>
<dbReference type="AlphaFoldDB" id="A0A9D1PXZ1"/>
<keyword evidence="6 7" id="KW-0520">NAD</keyword>
<dbReference type="InterPro" id="IPR036526">
    <property type="entry name" value="C-N_Hydrolase_sf"/>
</dbReference>
<comment type="catalytic activity">
    <reaction evidence="7">
        <text>deamido-NAD(+) + L-glutamine + ATP + H2O = L-glutamate + AMP + diphosphate + NAD(+) + H(+)</text>
        <dbReference type="Rhea" id="RHEA:24384"/>
        <dbReference type="ChEBI" id="CHEBI:15377"/>
        <dbReference type="ChEBI" id="CHEBI:15378"/>
        <dbReference type="ChEBI" id="CHEBI:29985"/>
        <dbReference type="ChEBI" id="CHEBI:30616"/>
        <dbReference type="ChEBI" id="CHEBI:33019"/>
        <dbReference type="ChEBI" id="CHEBI:57540"/>
        <dbReference type="ChEBI" id="CHEBI:58359"/>
        <dbReference type="ChEBI" id="CHEBI:58437"/>
        <dbReference type="ChEBI" id="CHEBI:456215"/>
        <dbReference type="EC" id="6.3.5.1"/>
    </reaction>
</comment>
<dbReference type="PIRSF" id="PIRSF006630">
    <property type="entry name" value="NADS_GAT"/>
    <property type="match status" value="1"/>
</dbReference>
<dbReference type="CDD" id="cd00553">
    <property type="entry name" value="NAD_synthase"/>
    <property type="match status" value="1"/>
</dbReference>
<keyword evidence="3 7" id="KW-0436">Ligase</keyword>
<protein>
    <recommendedName>
        <fullName evidence="7">Glutamine-dependent NAD(+) synthetase</fullName>
        <ecNumber evidence="7">6.3.5.1</ecNumber>
    </recommendedName>
    <alternativeName>
        <fullName evidence="7">NAD(+) synthase [glutamine-hydrolyzing]</fullName>
    </alternativeName>
</protein>
<dbReference type="Pfam" id="PF00795">
    <property type="entry name" value="CN_hydrolase"/>
    <property type="match status" value="1"/>
</dbReference>
<dbReference type="PANTHER" id="PTHR23090:SF9">
    <property type="entry name" value="GLUTAMINE-DEPENDENT NAD(+) SYNTHETASE"/>
    <property type="match status" value="1"/>
</dbReference>
<evidence type="ECO:0000256" key="3">
    <source>
        <dbReference type="ARBA" id="ARBA00022598"/>
    </source>
</evidence>
<dbReference type="GO" id="GO:0004359">
    <property type="term" value="F:glutaminase activity"/>
    <property type="evidence" value="ECO:0007669"/>
    <property type="project" value="InterPro"/>
</dbReference>
<evidence type="ECO:0000259" key="9">
    <source>
        <dbReference type="PROSITE" id="PS50263"/>
    </source>
</evidence>
<gene>
    <name evidence="10" type="primary">nadE</name>
    <name evidence="10" type="ORF">H9894_07285</name>
</gene>
<evidence type="ECO:0000256" key="7">
    <source>
        <dbReference type="PIRNR" id="PIRNR006630"/>
    </source>
</evidence>
<evidence type="ECO:0000256" key="4">
    <source>
        <dbReference type="ARBA" id="ARBA00022741"/>
    </source>
</evidence>
<reference evidence="10" key="1">
    <citation type="journal article" date="2021" name="PeerJ">
        <title>Extensive microbial diversity within the chicken gut microbiome revealed by metagenomics and culture.</title>
        <authorList>
            <person name="Gilroy R."/>
            <person name="Ravi A."/>
            <person name="Getino M."/>
            <person name="Pursley I."/>
            <person name="Horton D.L."/>
            <person name="Alikhan N.F."/>
            <person name="Baker D."/>
            <person name="Gharbi K."/>
            <person name="Hall N."/>
            <person name="Watson M."/>
            <person name="Adriaenssens E.M."/>
            <person name="Foster-Nyarko E."/>
            <person name="Jarju S."/>
            <person name="Secka A."/>
            <person name="Antonio M."/>
            <person name="Oren A."/>
            <person name="Chaudhuri R.R."/>
            <person name="La Ragione R."/>
            <person name="Hildebrand F."/>
            <person name="Pallen M.J."/>
        </authorList>
    </citation>
    <scope>NUCLEOTIDE SEQUENCE</scope>
    <source>
        <strain evidence="10">ChiHecec2B26-446</strain>
    </source>
</reference>
<dbReference type="InterPro" id="IPR003694">
    <property type="entry name" value="NAD_synthase"/>
</dbReference>
<evidence type="ECO:0000313" key="10">
    <source>
        <dbReference type="EMBL" id="HIW00975.1"/>
    </source>
</evidence>
<dbReference type="Proteomes" id="UP000886752">
    <property type="component" value="Unassembled WGS sequence"/>
</dbReference>
<dbReference type="InterPro" id="IPR014445">
    <property type="entry name" value="Gln-dep_NAD_synthase"/>
</dbReference>
<dbReference type="Pfam" id="PF02540">
    <property type="entry name" value="NAD_synthase"/>
    <property type="match status" value="1"/>
</dbReference>
<dbReference type="Gene3D" id="3.40.50.620">
    <property type="entry name" value="HUPs"/>
    <property type="match status" value="1"/>
</dbReference>
<evidence type="ECO:0000256" key="2">
    <source>
        <dbReference type="ARBA" id="ARBA00007145"/>
    </source>
</evidence>
<dbReference type="SUPFAM" id="SSF52402">
    <property type="entry name" value="Adenine nucleotide alpha hydrolases-like"/>
    <property type="match status" value="1"/>
</dbReference>
<dbReference type="InterPro" id="IPR003010">
    <property type="entry name" value="C-N_Hydrolase"/>
</dbReference>
<dbReference type="PANTHER" id="PTHR23090">
    <property type="entry name" value="NH 3 /GLUTAMINE-DEPENDENT NAD + SYNTHETASE"/>
    <property type="match status" value="1"/>
</dbReference>
<dbReference type="NCBIfam" id="TIGR00552">
    <property type="entry name" value="nadE"/>
    <property type="match status" value="1"/>
</dbReference>
<dbReference type="InterPro" id="IPR022310">
    <property type="entry name" value="NAD/GMP_synthase"/>
</dbReference>
<comment type="similarity">
    <text evidence="8">Belongs to the NAD synthetase family.</text>
</comment>
<feature type="domain" description="CN hydrolase" evidence="9">
    <location>
        <begin position="1"/>
        <end position="250"/>
    </location>
</feature>
<evidence type="ECO:0000256" key="6">
    <source>
        <dbReference type="ARBA" id="ARBA00023027"/>
    </source>
</evidence>
<name>A0A9D1PXZ1_9BACT</name>
<dbReference type="PROSITE" id="PS50263">
    <property type="entry name" value="CN_HYDROLASE"/>
    <property type="match status" value="1"/>
</dbReference>
<comment type="similarity">
    <text evidence="2 7">In the C-terminal section; belongs to the NAD synthetase family.</text>
</comment>
<accession>A0A9D1PXZ1</accession>
<sequence>MKTALLQCNPVTGDIAGNIERISQAVRRAGKVDLCVTPELALSGVAPGDFLSMNDFVEGCRKGLDILAARFVAGPDLLIGAPVVSVYNPDLLSNAAIHISHGQWDVVSRKIRPEASRDPDARFFDRGVSCGILTLSGWRLGIVLCENDTADSFWAQGTGYTPLLDLISRGVDAIIHMKATPYIIGKRADMEAMLTHVAARHHIHLLSVNLIGGNGGLIFGGQSLALDPTGAVYARGQAFAEDVLIVDMATGTAPVAAVGKVWQENVFGALVLGVRDYVRKNGLEKALVSLSGGIDSALVLAIAVEALGAHNVQAVLTPSAATSTEALAGARRLAERLSVPVCELPIDALLEGYDEALAPALAGADPTPAVHSKLQELVRGSLLATLASQSSALILNALNKSETALGYCTLYGDTVGSLGVVADLTKTQVQAVARWLNEARDIFPASVLQNASQTRISRQKTGLALPYAELDTVLDALLAAQPRRPLPRIHERQDEVRDRVFGMEFKRRQEPQPLYVSDKPFGRAWTVPLTGKFNLP</sequence>